<dbReference type="InterPro" id="IPR011009">
    <property type="entry name" value="Kinase-like_dom_sf"/>
</dbReference>
<dbReference type="EMBL" id="LKTM01000001">
    <property type="protein sequence ID" value="KQH81360.1"/>
    <property type="molecule type" value="Genomic_DNA"/>
</dbReference>
<reference evidence="2 3" key="1">
    <citation type="submission" date="2015-10" db="EMBL/GenBank/DDBJ databases">
        <title>Mycobacterium gordonae draft genome assembly.</title>
        <authorList>
            <person name="Ustinova V."/>
            <person name="Smirnova T."/>
            <person name="Blagodatskikh K."/>
            <person name="Varlamov D."/>
            <person name="Larionova E."/>
            <person name="Chernousova L."/>
        </authorList>
    </citation>
    <scope>NUCLEOTIDE SEQUENCE [LARGE SCALE GENOMIC DNA]</scope>
    <source>
        <strain evidence="2 3">CTRI 14-8773</strain>
    </source>
</reference>
<gene>
    <name evidence="2" type="ORF">AO501_05290</name>
</gene>
<proteinExistence type="predicted"/>
<evidence type="ECO:0000313" key="2">
    <source>
        <dbReference type="EMBL" id="KQH81360.1"/>
    </source>
</evidence>
<dbReference type="Gene3D" id="3.90.1200.10">
    <property type="match status" value="1"/>
</dbReference>
<keyword evidence="2" id="KW-0808">Transferase</keyword>
<evidence type="ECO:0000313" key="3">
    <source>
        <dbReference type="Proteomes" id="UP000051677"/>
    </source>
</evidence>
<dbReference type="InterPro" id="IPR002575">
    <property type="entry name" value="Aminoglycoside_PTrfase"/>
</dbReference>
<comment type="caution">
    <text evidence="2">The sequence shown here is derived from an EMBL/GenBank/DDBJ whole genome shotgun (WGS) entry which is preliminary data.</text>
</comment>
<feature type="domain" description="Protein kinase" evidence="1">
    <location>
        <begin position="26"/>
        <end position="342"/>
    </location>
</feature>
<dbReference type="GO" id="GO:0004672">
    <property type="term" value="F:protein kinase activity"/>
    <property type="evidence" value="ECO:0007669"/>
    <property type="project" value="InterPro"/>
</dbReference>
<dbReference type="PANTHER" id="PTHR47829:SF1">
    <property type="entry name" value="HAD FAMILY PHOSPHATASE"/>
    <property type="match status" value="1"/>
</dbReference>
<dbReference type="PROSITE" id="PS50011">
    <property type="entry name" value="PROTEIN_KINASE_DOM"/>
    <property type="match status" value="1"/>
</dbReference>
<dbReference type="Pfam" id="PF01636">
    <property type="entry name" value="APH"/>
    <property type="match status" value="1"/>
</dbReference>
<sequence>MMWSWSEHELRDLGRFLADRDLCNPVITAHAVGDGHSNLTFLVSDGYSQLIVRRPPPPPLHAGAHDVLREARVLSALEHSDVPTPRVLAVAAAGDLLDVPFLVMEFVDGTVITESTPAPSEDLQLRRQIGESLVDTLAALHQVHWREVGLGNFGKPQGFNARQLRRMRSLIVVDGTLPPAFSRLDQWLHAHLPPESGSAIVHNDFRIGNMIVDIGAGAVAAVLDWELATLGDPLADLGYLLASYPMAGEPLVPTSAMGTAVLEPGYPGRTELIDRYADRTGADVSNINWYATLAMYKLAALYDYSRKRLESGVGDAYYAQPGLVSSFLDAGERLAAEGASLA</sequence>
<name>A0A0Q2UL30_MYCGO</name>
<dbReference type="AlphaFoldDB" id="A0A0Q2UL30"/>
<dbReference type="Gene3D" id="3.30.200.20">
    <property type="entry name" value="Phosphorylase Kinase, domain 1"/>
    <property type="match status" value="1"/>
</dbReference>
<dbReference type="RefSeq" id="WP_055576122.1">
    <property type="nucleotide sequence ID" value="NZ_LKTM01000001.1"/>
</dbReference>
<accession>A0A0Q2UL30</accession>
<dbReference type="InterPro" id="IPR041726">
    <property type="entry name" value="ACAD10_11_N"/>
</dbReference>
<dbReference type="GO" id="GO:0005524">
    <property type="term" value="F:ATP binding"/>
    <property type="evidence" value="ECO:0007669"/>
    <property type="project" value="InterPro"/>
</dbReference>
<evidence type="ECO:0000259" key="1">
    <source>
        <dbReference type="PROSITE" id="PS50011"/>
    </source>
</evidence>
<dbReference type="SUPFAM" id="SSF56112">
    <property type="entry name" value="Protein kinase-like (PK-like)"/>
    <property type="match status" value="1"/>
</dbReference>
<dbReference type="CDD" id="cd05154">
    <property type="entry name" value="ACAD10_11_N-like"/>
    <property type="match status" value="1"/>
</dbReference>
<dbReference type="PANTHER" id="PTHR47829">
    <property type="entry name" value="HYDROLASE, PUTATIVE (AFU_ORTHOLOGUE AFUA_1G12880)-RELATED"/>
    <property type="match status" value="1"/>
</dbReference>
<protein>
    <submittedName>
        <fullName evidence="2">Phosphotransferase</fullName>
    </submittedName>
</protein>
<organism evidence="2 3">
    <name type="scientific">Mycobacterium gordonae</name>
    <dbReference type="NCBI Taxonomy" id="1778"/>
    <lineage>
        <taxon>Bacteria</taxon>
        <taxon>Bacillati</taxon>
        <taxon>Actinomycetota</taxon>
        <taxon>Actinomycetes</taxon>
        <taxon>Mycobacteriales</taxon>
        <taxon>Mycobacteriaceae</taxon>
        <taxon>Mycobacterium</taxon>
    </lineage>
</organism>
<dbReference type="InterPro" id="IPR052898">
    <property type="entry name" value="ACAD10-like"/>
</dbReference>
<dbReference type="Proteomes" id="UP000051677">
    <property type="component" value="Unassembled WGS sequence"/>
</dbReference>
<dbReference type="InterPro" id="IPR000719">
    <property type="entry name" value="Prot_kinase_dom"/>
</dbReference>